<dbReference type="Pfam" id="PF13711">
    <property type="entry name" value="DUF4160"/>
    <property type="match status" value="1"/>
</dbReference>
<evidence type="ECO:0000313" key="2">
    <source>
        <dbReference type="Proteomes" id="UP000662914"/>
    </source>
</evidence>
<proteinExistence type="predicted"/>
<protein>
    <recommendedName>
        <fullName evidence="3">DUF4160 domain-containing protein</fullName>
    </recommendedName>
</protein>
<sequence>MPRIESFAACEIRINFNDHMPPYFHVLDKRGREWLVRIDNGAVLEGPRDLRAIRAALEWAAQEENAKLLMQRFLEYRR</sequence>
<evidence type="ECO:0000313" key="1">
    <source>
        <dbReference type="EMBL" id="BBO19502.1"/>
    </source>
</evidence>
<reference evidence="1" key="1">
    <citation type="journal article" name="DNA Res.">
        <title>The physiological potential of anammox bacteria as revealed by their core genome structure.</title>
        <authorList>
            <person name="Okubo T."/>
            <person name="Toyoda A."/>
            <person name="Fukuhara K."/>
            <person name="Uchiyama I."/>
            <person name="Harigaya Y."/>
            <person name="Kuroiwa M."/>
            <person name="Suzuki T."/>
            <person name="Murakami Y."/>
            <person name="Suwa Y."/>
            <person name="Takami H."/>
        </authorList>
    </citation>
    <scope>NUCLEOTIDE SEQUENCE</scope>
    <source>
        <strain evidence="1">317325-3</strain>
    </source>
</reference>
<dbReference type="InterPro" id="IPR025427">
    <property type="entry name" value="DUF4160"/>
</dbReference>
<dbReference type="Proteomes" id="UP000662914">
    <property type="component" value="Chromosome"/>
</dbReference>
<gene>
    <name evidence="1" type="ORF">DSYM_02010</name>
</gene>
<dbReference type="EMBL" id="AP021857">
    <property type="protein sequence ID" value="BBO19502.1"/>
    <property type="molecule type" value="Genomic_DNA"/>
</dbReference>
<name>A0A809RJA6_9PROT</name>
<dbReference type="AlphaFoldDB" id="A0A809RJA6"/>
<dbReference type="KEGG" id="ddz:DSYM_02010"/>
<evidence type="ECO:0008006" key="3">
    <source>
        <dbReference type="Google" id="ProtNLM"/>
    </source>
</evidence>
<accession>A0A809RJA6</accession>
<organism evidence="1 2">
    <name type="scientific">Candidatus Desulfobacillus denitrificans</name>
    <dbReference type="NCBI Taxonomy" id="2608985"/>
    <lineage>
        <taxon>Bacteria</taxon>
        <taxon>Pseudomonadati</taxon>
        <taxon>Pseudomonadota</taxon>
        <taxon>Betaproteobacteria</taxon>
        <taxon>Candidatus Desulfobacillus</taxon>
    </lineage>
</organism>